<dbReference type="Pfam" id="PF01408">
    <property type="entry name" value="GFO_IDH_MocA"/>
    <property type="match status" value="1"/>
</dbReference>
<gene>
    <name evidence="3" type="ORF">pFRL2_12</name>
</gene>
<evidence type="ECO:0000259" key="1">
    <source>
        <dbReference type="Pfam" id="PF01408"/>
    </source>
</evidence>
<dbReference type="InterPro" id="IPR036291">
    <property type="entry name" value="NAD(P)-bd_dom_sf"/>
</dbReference>
<name>V9Z294_9ACTN</name>
<dbReference type="EMBL" id="KF602047">
    <property type="protein sequence ID" value="AHE38687.1"/>
    <property type="molecule type" value="Genomic_DNA"/>
</dbReference>
<dbReference type="Pfam" id="PF22725">
    <property type="entry name" value="GFO_IDH_MocA_C3"/>
    <property type="match status" value="1"/>
</dbReference>
<geneLocation type="plasmid" evidence="3">
    <name>pFRL2</name>
</geneLocation>
<proteinExistence type="predicted"/>
<feature type="domain" description="Gfo/Idh/MocA-like oxidoreductase N-terminal" evidence="1">
    <location>
        <begin position="4"/>
        <end position="109"/>
    </location>
</feature>
<dbReference type="InterPro" id="IPR000683">
    <property type="entry name" value="Gfo/Idh/MocA-like_OxRdtase_N"/>
</dbReference>
<evidence type="ECO:0000313" key="3">
    <source>
        <dbReference type="EMBL" id="AHE38687.1"/>
    </source>
</evidence>
<dbReference type="Gene3D" id="3.40.50.720">
    <property type="entry name" value="NAD(P)-binding Rossmann-like Domain"/>
    <property type="match status" value="1"/>
</dbReference>
<sequence length="312" mass="33070">MAVGVGVVGYGAAGRQHAAALEMASGLRLVGVVDADPAADTGTLPRYESLSALLHNPAVGLVALCLPPGSRAKAAHEIIRAGRALLIEKPPAMTVAELDSMAAHAADRALPAGVMLQHRMRLAGEIQSGTFRAPDVMAALEVSRYRPVGHYRERGWRGRPKEALGGIVAHLGIHYLDLACQLLGPPVDIREAGRRERLPGIDSRVAAVVLFESGAVLSMAVSAESAVRGERLAVYAPERRLVLEDGQVTVTTESGRITSPAEPTPALRRRVYEEMAHAIENGTAPAVCALDRARGVTWLMQELASSKQETPC</sequence>
<dbReference type="PANTHER" id="PTHR43249">
    <property type="entry name" value="UDP-N-ACETYL-2-AMINO-2-DEOXY-D-GLUCURONATE OXIDASE"/>
    <property type="match status" value="1"/>
</dbReference>
<dbReference type="GO" id="GO:0000166">
    <property type="term" value="F:nucleotide binding"/>
    <property type="evidence" value="ECO:0007669"/>
    <property type="project" value="InterPro"/>
</dbReference>
<protein>
    <submittedName>
        <fullName evidence="3">Oxidoreductase</fullName>
    </submittedName>
</protein>
<dbReference type="Gene3D" id="3.30.360.10">
    <property type="entry name" value="Dihydrodipicolinate Reductase, domain 2"/>
    <property type="match status" value="1"/>
</dbReference>
<dbReference type="RefSeq" id="WP_024126069.1">
    <property type="nucleotide sequence ID" value="NC_023282.1"/>
</dbReference>
<keyword evidence="3" id="KW-0614">Plasmid</keyword>
<organism evidence="3">
    <name type="scientific">Streptomyces sp. FR1</name>
    <dbReference type="NCBI Taxonomy" id="349971"/>
    <lineage>
        <taxon>Bacteria</taxon>
        <taxon>Bacillati</taxon>
        <taxon>Actinomycetota</taxon>
        <taxon>Actinomycetes</taxon>
        <taxon>Kitasatosporales</taxon>
        <taxon>Streptomycetaceae</taxon>
        <taxon>Streptomyces</taxon>
    </lineage>
</organism>
<dbReference type="InterPro" id="IPR052515">
    <property type="entry name" value="Gfo/Idh/MocA_Oxidoreductase"/>
</dbReference>
<accession>V9Z294</accession>
<dbReference type="SUPFAM" id="SSF55347">
    <property type="entry name" value="Glyceraldehyde-3-phosphate dehydrogenase-like, C-terminal domain"/>
    <property type="match status" value="1"/>
</dbReference>
<reference evidence="3" key="1">
    <citation type="submission" date="2013-09" db="EMBL/GenBank/DDBJ databases">
        <title>Complete nucleotide sequence of Streptomyces linear plasmid pFRL2.</title>
        <authorList>
            <person name="Chen Z."/>
            <person name="Fang P."/>
            <person name="Qin Z."/>
        </authorList>
    </citation>
    <scope>NUCLEOTIDE SEQUENCE</scope>
    <source>
        <plasmid evidence="3">pFRL2</plasmid>
    </source>
</reference>
<dbReference type="SUPFAM" id="SSF51735">
    <property type="entry name" value="NAD(P)-binding Rossmann-fold domains"/>
    <property type="match status" value="1"/>
</dbReference>
<dbReference type="PANTHER" id="PTHR43249:SF1">
    <property type="entry name" value="D-GLUCOSIDE 3-DEHYDROGENASE"/>
    <property type="match status" value="1"/>
</dbReference>
<dbReference type="InterPro" id="IPR055170">
    <property type="entry name" value="GFO_IDH_MocA-like_dom"/>
</dbReference>
<evidence type="ECO:0000259" key="2">
    <source>
        <dbReference type="Pfam" id="PF22725"/>
    </source>
</evidence>
<feature type="domain" description="GFO/IDH/MocA-like oxidoreductase" evidence="2">
    <location>
        <begin position="141"/>
        <end position="236"/>
    </location>
</feature>
<dbReference type="AlphaFoldDB" id="V9Z294"/>